<dbReference type="SMART" id="SM00327">
    <property type="entry name" value="VWA"/>
    <property type="match status" value="1"/>
</dbReference>
<accession>A0A7Y9UL84</accession>
<feature type="transmembrane region" description="Helical" evidence="2">
    <location>
        <begin position="617"/>
        <end position="638"/>
    </location>
</feature>
<reference evidence="5 6" key="1">
    <citation type="submission" date="2020-07" db="EMBL/GenBank/DDBJ databases">
        <title>Sequencing the genomes of 1000 actinobacteria strains.</title>
        <authorList>
            <person name="Klenk H.-P."/>
        </authorList>
    </citation>
    <scope>NUCLEOTIDE SEQUENCE [LARGE SCALE GENOMIC DNA]</scope>
    <source>
        <strain evidence="5 6">DSM 24552</strain>
    </source>
</reference>
<dbReference type="PANTHER" id="PTHR10579">
    <property type="entry name" value="CALCIUM-ACTIVATED CHLORIDE CHANNEL REGULATOR"/>
    <property type="match status" value="1"/>
</dbReference>
<dbReference type="RefSeq" id="WP_179517352.1">
    <property type="nucleotide sequence ID" value="NZ_JACCAC010000001.1"/>
</dbReference>
<protein>
    <submittedName>
        <fullName evidence="5">Ca-activated chloride channel family protein</fullName>
    </submittedName>
</protein>
<evidence type="ECO:0000313" key="6">
    <source>
        <dbReference type="Proteomes" id="UP000544110"/>
    </source>
</evidence>
<name>A0A7Y9UL84_9ACTN</name>
<feature type="signal peptide" evidence="3">
    <location>
        <begin position="1"/>
        <end position="28"/>
    </location>
</feature>
<organism evidence="5 6">
    <name type="scientific">Nocardioides perillae</name>
    <dbReference type="NCBI Taxonomy" id="1119534"/>
    <lineage>
        <taxon>Bacteria</taxon>
        <taxon>Bacillati</taxon>
        <taxon>Actinomycetota</taxon>
        <taxon>Actinomycetes</taxon>
        <taxon>Propionibacteriales</taxon>
        <taxon>Nocardioidaceae</taxon>
        <taxon>Nocardioides</taxon>
    </lineage>
</organism>
<sequence>MRRPTPYAAAALLLATAALGLVPTAATGSGTSPSPAAGAEQDGTGRLVLVLDSSGSMAERAPGGGTKIQAARRALTQVVDELPDDAEVGLRVFGATVFSRDEPGACTDTQSVVPVGPLDRDALRDAVADYAPYGETPIGNALLGAAEDLGDTGERTIVLLSDGEPTCAPDPCAVARRLRADDVEVRINVVGLDVSGAARRALQCTARAGGGTYVDAASADDLATGLVKVSVRDLRGFRLVGERVRGGSTPETALPLEPGTYVDSARPGQVLHYLVDKPAGGGVALATLVRPPKDEDNWQVVNRIGLQTLEGTECSYALDQAFQVVGLTPLSTAAVQFDQFTRAGFAEEECQAAEQLVATVELDNRADFRLELSTTPAVTNAAALPGPVDDWVGPWTRPVPVPRGGPTTPVAGGVTPDDAPLLEPGVTYTDTLLPSEQLVYAVAADHGQAVRVTARLEPEPVAGGMLGVQGEPVTFYPVGALGTAGPRLTEGDPLDGGGFYDGDEARVLTAALPPIRARNAEAPDSYLATHTRAGQVHVVLGMGFLRADAPDAFAVPVRLRVEVVGEPSGVPEYAEGQEPVGVTASSSPSTSPSPGADPAPDDDASETAAATDDGPGALGLLLGLGALLLAGLVAALLLRLRRRAA</sequence>
<evidence type="ECO:0000313" key="5">
    <source>
        <dbReference type="EMBL" id="NYG54792.1"/>
    </source>
</evidence>
<comment type="caution">
    <text evidence="5">The sequence shown here is derived from an EMBL/GenBank/DDBJ whole genome shotgun (WGS) entry which is preliminary data.</text>
</comment>
<gene>
    <name evidence="5" type="ORF">BJ989_001096</name>
</gene>
<dbReference type="Gene3D" id="3.40.50.410">
    <property type="entry name" value="von Willebrand factor, type A domain"/>
    <property type="match status" value="1"/>
</dbReference>
<dbReference type="PROSITE" id="PS50234">
    <property type="entry name" value="VWFA"/>
    <property type="match status" value="1"/>
</dbReference>
<dbReference type="InterPro" id="IPR002035">
    <property type="entry name" value="VWF_A"/>
</dbReference>
<proteinExistence type="predicted"/>
<keyword evidence="3" id="KW-0732">Signal</keyword>
<feature type="compositionally biased region" description="Low complexity" evidence="1">
    <location>
        <begin position="583"/>
        <end position="598"/>
    </location>
</feature>
<dbReference type="PANTHER" id="PTHR10579:SF43">
    <property type="entry name" value="ZINC FINGER (C3HC4-TYPE RING FINGER) FAMILY PROTEIN"/>
    <property type="match status" value="1"/>
</dbReference>
<evidence type="ECO:0000256" key="2">
    <source>
        <dbReference type="SAM" id="Phobius"/>
    </source>
</evidence>
<dbReference type="Proteomes" id="UP000544110">
    <property type="component" value="Unassembled WGS sequence"/>
</dbReference>
<dbReference type="InterPro" id="IPR036465">
    <property type="entry name" value="vWFA_dom_sf"/>
</dbReference>
<keyword evidence="2" id="KW-0812">Transmembrane</keyword>
<keyword evidence="2" id="KW-0472">Membrane</keyword>
<dbReference type="AlphaFoldDB" id="A0A7Y9UL84"/>
<dbReference type="InterPro" id="IPR051266">
    <property type="entry name" value="CLCR"/>
</dbReference>
<keyword evidence="2" id="KW-1133">Transmembrane helix</keyword>
<keyword evidence="6" id="KW-1185">Reference proteome</keyword>
<dbReference type="Pfam" id="PF00092">
    <property type="entry name" value="VWA"/>
    <property type="match status" value="1"/>
</dbReference>
<dbReference type="EMBL" id="JACCAC010000001">
    <property type="protein sequence ID" value="NYG54792.1"/>
    <property type="molecule type" value="Genomic_DNA"/>
</dbReference>
<feature type="chain" id="PRO_5039466880" evidence="3">
    <location>
        <begin position="29"/>
        <end position="645"/>
    </location>
</feature>
<dbReference type="SUPFAM" id="SSF53300">
    <property type="entry name" value="vWA-like"/>
    <property type="match status" value="1"/>
</dbReference>
<feature type="region of interest" description="Disordered" evidence="1">
    <location>
        <begin position="569"/>
        <end position="611"/>
    </location>
</feature>
<feature type="domain" description="VWFA" evidence="4">
    <location>
        <begin position="46"/>
        <end position="234"/>
    </location>
</feature>
<evidence type="ECO:0000256" key="3">
    <source>
        <dbReference type="SAM" id="SignalP"/>
    </source>
</evidence>
<evidence type="ECO:0000256" key="1">
    <source>
        <dbReference type="SAM" id="MobiDB-lite"/>
    </source>
</evidence>
<evidence type="ECO:0000259" key="4">
    <source>
        <dbReference type="PROSITE" id="PS50234"/>
    </source>
</evidence>